<dbReference type="PANTHER" id="PTHR46111:SF1">
    <property type="entry name" value="RIBOSOMAL RNA SMALL SUBUNIT METHYLTRANSFERASE I"/>
    <property type="match status" value="1"/>
</dbReference>
<dbReference type="InterPro" id="IPR014776">
    <property type="entry name" value="4pyrrole_Mease_sub2"/>
</dbReference>
<sequence>MLYIVGTPIGNLEDISFRAVRILKEVDYIFAEDTRVTRKLLKHYEIENTIYQYHEHNKKHQISNIINLLEQEKNIALVTDAGMPCISDPGYELVDEAINNGFKVVTIPGPSSILSAASISGYSMRRIAYEGFLPKKKGRQTLFNQLKDEKRPIIILESPNRLLKTLKDIYEYLGNREMIIARELTKIYEQVIRGKVSDLINLVENKPLKGEIVLIIKGLEEKNDRD</sequence>
<gene>
    <name evidence="6 8" type="primary">rsmI</name>
    <name evidence="8" type="ORF">QQA45_03125</name>
</gene>
<dbReference type="Proteomes" id="UP001225134">
    <property type="component" value="Unassembled WGS sequence"/>
</dbReference>
<comment type="function">
    <text evidence="6">Catalyzes the 2'-O-methylation of the ribose of cytidine 1402 (C1402) in 16S rRNA.</text>
</comment>
<dbReference type="NCBIfam" id="TIGR00096">
    <property type="entry name" value="16S rRNA (cytidine(1402)-2'-O)-methyltransferase"/>
    <property type="match status" value="1"/>
</dbReference>
<evidence type="ECO:0000256" key="1">
    <source>
        <dbReference type="ARBA" id="ARBA00022490"/>
    </source>
</evidence>
<feature type="domain" description="Tetrapyrrole methylase" evidence="7">
    <location>
        <begin position="1"/>
        <end position="199"/>
    </location>
</feature>
<comment type="caution">
    <text evidence="8">The sequence shown here is derived from an EMBL/GenBank/DDBJ whole genome shotgun (WGS) entry which is preliminary data.</text>
</comment>
<dbReference type="Gene3D" id="3.40.1010.10">
    <property type="entry name" value="Cobalt-precorrin-4 Transmethylase, Domain 1"/>
    <property type="match status" value="1"/>
</dbReference>
<keyword evidence="1 6" id="KW-0963">Cytoplasm</keyword>
<dbReference type="EMBL" id="JASSPP010000004">
    <property type="protein sequence ID" value="MDK9580507.1"/>
    <property type="molecule type" value="Genomic_DNA"/>
</dbReference>
<keyword evidence="2 6" id="KW-0698">rRNA processing</keyword>
<evidence type="ECO:0000256" key="3">
    <source>
        <dbReference type="ARBA" id="ARBA00022603"/>
    </source>
</evidence>
<dbReference type="CDD" id="cd11648">
    <property type="entry name" value="RsmI"/>
    <property type="match status" value="1"/>
</dbReference>
<name>A0ABT7HJ14_9FUSO</name>
<evidence type="ECO:0000256" key="4">
    <source>
        <dbReference type="ARBA" id="ARBA00022679"/>
    </source>
</evidence>
<dbReference type="RefSeq" id="WP_285152825.1">
    <property type="nucleotide sequence ID" value="NZ_JASSPP010000004.1"/>
</dbReference>
<comment type="subcellular location">
    <subcellularLocation>
        <location evidence="6">Cytoplasm</location>
    </subcellularLocation>
</comment>
<dbReference type="Gene3D" id="3.30.950.10">
    <property type="entry name" value="Methyltransferase, Cobalt-precorrin-4 Transmethylase, Domain 2"/>
    <property type="match status" value="1"/>
</dbReference>
<dbReference type="PIRSF" id="PIRSF005917">
    <property type="entry name" value="MTase_YraL"/>
    <property type="match status" value="1"/>
</dbReference>
<comment type="catalytic activity">
    <reaction evidence="6">
        <text>cytidine(1402) in 16S rRNA + S-adenosyl-L-methionine = 2'-O-methylcytidine(1402) in 16S rRNA + S-adenosyl-L-homocysteine + H(+)</text>
        <dbReference type="Rhea" id="RHEA:42924"/>
        <dbReference type="Rhea" id="RHEA-COMP:10285"/>
        <dbReference type="Rhea" id="RHEA-COMP:10286"/>
        <dbReference type="ChEBI" id="CHEBI:15378"/>
        <dbReference type="ChEBI" id="CHEBI:57856"/>
        <dbReference type="ChEBI" id="CHEBI:59789"/>
        <dbReference type="ChEBI" id="CHEBI:74495"/>
        <dbReference type="ChEBI" id="CHEBI:82748"/>
        <dbReference type="EC" id="2.1.1.198"/>
    </reaction>
</comment>
<dbReference type="GO" id="GO:0032259">
    <property type="term" value="P:methylation"/>
    <property type="evidence" value="ECO:0007669"/>
    <property type="project" value="UniProtKB-KW"/>
</dbReference>
<evidence type="ECO:0000313" key="8">
    <source>
        <dbReference type="EMBL" id="MDK9580507.1"/>
    </source>
</evidence>
<dbReference type="GO" id="GO:0008168">
    <property type="term" value="F:methyltransferase activity"/>
    <property type="evidence" value="ECO:0007669"/>
    <property type="project" value="UniProtKB-KW"/>
</dbReference>
<comment type="similarity">
    <text evidence="6">Belongs to the methyltransferase superfamily. RsmI family.</text>
</comment>
<evidence type="ECO:0000313" key="9">
    <source>
        <dbReference type="Proteomes" id="UP001225134"/>
    </source>
</evidence>
<dbReference type="InterPro" id="IPR035996">
    <property type="entry name" value="4pyrrol_Methylase_sf"/>
</dbReference>
<accession>A0ABT7HJ14</accession>
<reference evidence="8 9" key="1">
    <citation type="submission" date="2023-06" db="EMBL/GenBank/DDBJ databases">
        <title>Antibody response to the Sneathia vaginalis cytopathogenic toxin A during pregnancy.</title>
        <authorList>
            <person name="Mccoy Z.T."/>
            <person name="Serrano M.G."/>
            <person name="Spaine K."/>
            <person name="Edwards D.J."/>
            <person name="Buck G.A."/>
            <person name="Jefferson K."/>
        </authorList>
    </citation>
    <scope>NUCLEOTIDE SEQUENCE [LARGE SCALE GENOMIC DNA]</scope>
    <source>
        <strain evidence="8 9">CCUG 42621</strain>
    </source>
</reference>
<keyword evidence="5 6" id="KW-0949">S-adenosyl-L-methionine</keyword>
<evidence type="ECO:0000256" key="6">
    <source>
        <dbReference type="HAMAP-Rule" id="MF_01877"/>
    </source>
</evidence>
<proteinExistence type="inferred from homology"/>
<evidence type="ECO:0000256" key="5">
    <source>
        <dbReference type="ARBA" id="ARBA00022691"/>
    </source>
</evidence>
<dbReference type="InterPro" id="IPR000878">
    <property type="entry name" value="4pyrrol_Mease"/>
</dbReference>
<dbReference type="HAMAP" id="MF_01877">
    <property type="entry name" value="16SrRNA_methyltr_I"/>
    <property type="match status" value="1"/>
</dbReference>
<evidence type="ECO:0000256" key="2">
    <source>
        <dbReference type="ARBA" id="ARBA00022552"/>
    </source>
</evidence>
<dbReference type="PANTHER" id="PTHR46111">
    <property type="entry name" value="RIBOSOMAL RNA SMALL SUBUNIT METHYLTRANSFERASE I"/>
    <property type="match status" value="1"/>
</dbReference>
<dbReference type="InterPro" id="IPR008189">
    <property type="entry name" value="rRNA_ssu_MeTfrase_I"/>
</dbReference>
<evidence type="ECO:0000259" key="7">
    <source>
        <dbReference type="Pfam" id="PF00590"/>
    </source>
</evidence>
<protein>
    <recommendedName>
        <fullName evidence="6">Ribosomal RNA small subunit methyltransferase I</fullName>
        <ecNumber evidence="6">2.1.1.198</ecNumber>
    </recommendedName>
    <alternativeName>
        <fullName evidence="6">16S rRNA 2'-O-ribose C1402 methyltransferase</fullName>
    </alternativeName>
    <alternativeName>
        <fullName evidence="6">rRNA (cytidine-2'-O-)-methyltransferase RsmI</fullName>
    </alternativeName>
</protein>
<dbReference type="Pfam" id="PF00590">
    <property type="entry name" value="TP_methylase"/>
    <property type="match status" value="1"/>
</dbReference>
<keyword evidence="3 6" id="KW-0489">Methyltransferase</keyword>
<keyword evidence="9" id="KW-1185">Reference proteome</keyword>
<dbReference type="SUPFAM" id="SSF53790">
    <property type="entry name" value="Tetrapyrrole methylase"/>
    <property type="match status" value="1"/>
</dbReference>
<keyword evidence="4 6" id="KW-0808">Transferase</keyword>
<organism evidence="8 9">
    <name type="scientific">Sneathia sanguinegens</name>
    <dbReference type="NCBI Taxonomy" id="40543"/>
    <lineage>
        <taxon>Bacteria</taxon>
        <taxon>Fusobacteriati</taxon>
        <taxon>Fusobacteriota</taxon>
        <taxon>Fusobacteriia</taxon>
        <taxon>Fusobacteriales</taxon>
        <taxon>Leptotrichiaceae</taxon>
        <taxon>Sneathia</taxon>
    </lineage>
</organism>
<dbReference type="InterPro" id="IPR014777">
    <property type="entry name" value="4pyrrole_Mease_sub1"/>
</dbReference>
<dbReference type="EC" id="2.1.1.198" evidence="6"/>